<reference evidence="1" key="1">
    <citation type="submission" date="2014-05" db="EMBL/GenBank/DDBJ databases">
        <authorList>
            <person name="Chronopoulou M."/>
        </authorList>
    </citation>
    <scope>NUCLEOTIDE SEQUENCE</scope>
    <source>
        <tissue evidence="1">Whole organism</tissue>
    </source>
</reference>
<organism evidence="1">
    <name type="scientific">Lepeophtheirus salmonis</name>
    <name type="common">Salmon louse</name>
    <name type="synonym">Caligus salmonis</name>
    <dbReference type="NCBI Taxonomy" id="72036"/>
    <lineage>
        <taxon>Eukaryota</taxon>
        <taxon>Metazoa</taxon>
        <taxon>Ecdysozoa</taxon>
        <taxon>Arthropoda</taxon>
        <taxon>Crustacea</taxon>
        <taxon>Multicrustacea</taxon>
        <taxon>Hexanauplia</taxon>
        <taxon>Copepoda</taxon>
        <taxon>Siphonostomatoida</taxon>
        <taxon>Caligidae</taxon>
        <taxon>Lepeophtheirus</taxon>
    </lineage>
</organism>
<dbReference type="EMBL" id="HACA01000497">
    <property type="protein sequence ID" value="CDW17858.1"/>
    <property type="molecule type" value="Transcribed_RNA"/>
</dbReference>
<accession>A0A0K2SVR0</accession>
<name>A0A0K2SVR0_LEPSM</name>
<dbReference type="EMBL" id="HACA01000496">
    <property type="protein sequence ID" value="CDW17857.1"/>
    <property type="molecule type" value="Transcribed_RNA"/>
</dbReference>
<evidence type="ECO:0000313" key="1">
    <source>
        <dbReference type="EMBL" id="CDW17858.1"/>
    </source>
</evidence>
<sequence length="27" mass="3230">MYVLPSSWALNSPELNLLDYLVWYNVE</sequence>
<dbReference type="AlphaFoldDB" id="A0A0K2SVR0"/>
<proteinExistence type="predicted"/>
<protein>
    <submittedName>
        <fullName evidence="1">Uncharacterized protein</fullName>
    </submittedName>
</protein>